<sequence>MKWIHYFSNSKIPFYIYYLKKGDSIIKITNRCYNSSIIILHGTLYVLKLFINKEAALINIVNKNCIIDIKKNIINNNSYYKIIALEEAYILSFPSNFFENTKKININLYISLIKSYKNTLNNYESINQILQHIYFKHRIVQLLLFLFIECGTITQTSIKTSFNIHKNDIAIMIGANTNTINKIIKQLEHSNIINYSNYYNLKLENKMIYRYLMLLN</sequence>
<dbReference type="InterPro" id="IPR036390">
    <property type="entry name" value="WH_DNA-bd_sf"/>
</dbReference>
<name>A0A4D6WKE3_9FLOR</name>
<reference evidence="1" key="1">
    <citation type="journal article" date="2019" name="Mol. Phylogenet. Evol.">
        <title>Morphological evolution and classification of the red algal order Ceramiales inferred using plastid phylogenomics.</title>
        <authorList>
            <person name="Diaz-Tapia P."/>
            <person name="Pasella M.M."/>
            <person name="Verbruggen H."/>
            <person name="Maggs C.A."/>
        </authorList>
    </citation>
    <scope>NUCLEOTIDE SEQUENCE</scope>
    <source>
        <strain evidence="1">PD2956</strain>
    </source>
</reference>
<organism evidence="1">
    <name type="scientific">Antithamnionella ternifolia</name>
    <dbReference type="NCBI Taxonomy" id="207919"/>
    <lineage>
        <taxon>Eukaryota</taxon>
        <taxon>Rhodophyta</taxon>
        <taxon>Florideophyceae</taxon>
        <taxon>Rhodymeniophycidae</taxon>
        <taxon>Ceramiales</taxon>
        <taxon>Ceramiaceae</taxon>
        <taxon>Antithamnionella</taxon>
    </lineage>
</organism>
<proteinExistence type="predicted"/>
<dbReference type="SUPFAM" id="SSF46785">
    <property type="entry name" value="Winged helix' DNA-binding domain"/>
    <property type="match status" value="1"/>
</dbReference>
<dbReference type="AlphaFoldDB" id="A0A4D6WKE3"/>
<gene>
    <name evidence="1" type="primary">ntcA</name>
</gene>
<keyword evidence="1" id="KW-0934">Plastid</keyword>
<protein>
    <submittedName>
        <fullName evidence="1">Global nitrogen transcriptional regulator</fullName>
    </submittedName>
</protein>
<dbReference type="InterPro" id="IPR036388">
    <property type="entry name" value="WH-like_DNA-bd_sf"/>
</dbReference>
<dbReference type="Gene3D" id="2.60.120.10">
    <property type="entry name" value="Jelly Rolls"/>
    <property type="match status" value="1"/>
</dbReference>
<dbReference type="InterPro" id="IPR018490">
    <property type="entry name" value="cNMP-bd_dom_sf"/>
</dbReference>
<dbReference type="EMBL" id="MK814608">
    <property type="protein sequence ID" value="QCI04036.1"/>
    <property type="molecule type" value="Genomic_DNA"/>
</dbReference>
<reference evidence="1" key="2">
    <citation type="submission" date="2019-04" db="EMBL/GenBank/DDBJ databases">
        <authorList>
            <person name="Pasella M."/>
        </authorList>
    </citation>
    <scope>NUCLEOTIDE SEQUENCE</scope>
    <source>
        <strain evidence="1">PD2956</strain>
    </source>
</reference>
<evidence type="ECO:0000313" key="1">
    <source>
        <dbReference type="EMBL" id="QCI04036.1"/>
    </source>
</evidence>
<dbReference type="InterPro" id="IPR014710">
    <property type="entry name" value="RmlC-like_jellyroll"/>
</dbReference>
<dbReference type="Gene3D" id="1.10.10.10">
    <property type="entry name" value="Winged helix-like DNA-binding domain superfamily/Winged helix DNA-binding domain"/>
    <property type="match status" value="1"/>
</dbReference>
<dbReference type="SUPFAM" id="SSF51206">
    <property type="entry name" value="cAMP-binding domain-like"/>
    <property type="match status" value="1"/>
</dbReference>
<geneLocation type="plastid" evidence="1"/>
<accession>A0A4D6WKE3</accession>